<dbReference type="Gene3D" id="1.20.81.30">
    <property type="entry name" value="Type II secretion system (T2SS), domain F"/>
    <property type="match status" value="2"/>
</dbReference>
<keyword evidence="6 7" id="KW-0472">Membrane</keyword>
<dbReference type="InterPro" id="IPR003004">
    <property type="entry name" value="GspF/PilC"/>
</dbReference>
<dbReference type="Proteomes" id="UP001596043">
    <property type="component" value="Unassembled WGS sequence"/>
</dbReference>
<feature type="transmembrane region" description="Helical" evidence="7">
    <location>
        <begin position="185"/>
        <end position="210"/>
    </location>
</feature>
<dbReference type="RefSeq" id="WP_379982670.1">
    <property type="nucleotide sequence ID" value="NZ_JBHSFV010000020.1"/>
</dbReference>
<evidence type="ECO:0000259" key="8">
    <source>
        <dbReference type="Pfam" id="PF00482"/>
    </source>
</evidence>
<evidence type="ECO:0000256" key="3">
    <source>
        <dbReference type="ARBA" id="ARBA00022475"/>
    </source>
</evidence>
<organism evidence="9 10">
    <name type="scientific">Dokdonia ponticola</name>
    <dbReference type="NCBI Taxonomy" id="2041041"/>
    <lineage>
        <taxon>Bacteria</taxon>
        <taxon>Pseudomonadati</taxon>
        <taxon>Bacteroidota</taxon>
        <taxon>Flavobacteriia</taxon>
        <taxon>Flavobacteriales</taxon>
        <taxon>Flavobacteriaceae</taxon>
        <taxon>Dokdonia</taxon>
    </lineage>
</organism>
<evidence type="ECO:0000256" key="1">
    <source>
        <dbReference type="ARBA" id="ARBA00004651"/>
    </source>
</evidence>
<dbReference type="InterPro" id="IPR042094">
    <property type="entry name" value="T2SS_GspF_sf"/>
</dbReference>
<evidence type="ECO:0000313" key="10">
    <source>
        <dbReference type="Proteomes" id="UP001596043"/>
    </source>
</evidence>
<reference evidence="10" key="1">
    <citation type="journal article" date="2019" name="Int. J. Syst. Evol. Microbiol.">
        <title>The Global Catalogue of Microorganisms (GCM) 10K type strain sequencing project: providing services to taxonomists for standard genome sequencing and annotation.</title>
        <authorList>
            <consortium name="The Broad Institute Genomics Platform"/>
            <consortium name="The Broad Institute Genome Sequencing Center for Infectious Disease"/>
            <person name="Wu L."/>
            <person name="Ma J."/>
        </authorList>
    </citation>
    <scope>NUCLEOTIDE SEQUENCE [LARGE SCALE GENOMIC DNA]</scope>
    <source>
        <strain evidence="10">YJ-61-S</strain>
    </source>
</reference>
<dbReference type="InterPro" id="IPR018076">
    <property type="entry name" value="T2SS_GspF_dom"/>
</dbReference>
<dbReference type="PRINTS" id="PR00812">
    <property type="entry name" value="BCTERIALGSPF"/>
</dbReference>
<dbReference type="EMBL" id="JBHSFV010000020">
    <property type="protein sequence ID" value="MFC4636457.1"/>
    <property type="molecule type" value="Genomic_DNA"/>
</dbReference>
<feature type="domain" description="Type II secretion system protein GspF" evidence="8">
    <location>
        <begin position="246"/>
        <end position="368"/>
    </location>
</feature>
<feature type="transmembrane region" description="Helical" evidence="7">
    <location>
        <begin position="139"/>
        <end position="165"/>
    </location>
</feature>
<feature type="transmembrane region" description="Helical" evidence="7">
    <location>
        <begin position="345"/>
        <end position="367"/>
    </location>
</feature>
<dbReference type="PANTHER" id="PTHR30012:SF0">
    <property type="entry name" value="TYPE II SECRETION SYSTEM PROTEIN F-RELATED"/>
    <property type="match status" value="1"/>
</dbReference>
<evidence type="ECO:0000256" key="7">
    <source>
        <dbReference type="SAM" id="Phobius"/>
    </source>
</evidence>
<accession>A0ABV9I231</accession>
<comment type="caution">
    <text evidence="9">The sequence shown here is derived from an EMBL/GenBank/DDBJ whole genome shotgun (WGS) entry which is preliminary data.</text>
</comment>
<proteinExistence type="inferred from homology"/>
<comment type="subcellular location">
    <subcellularLocation>
        <location evidence="1">Cell membrane</location>
        <topology evidence="1">Multi-pass membrane protein</topology>
    </subcellularLocation>
</comment>
<gene>
    <name evidence="9" type="ORF">ACFO3O_21300</name>
</gene>
<evidence type="ECO:0000256" key="4">
    <source>
        <dbReference type="ARBA" id="ARBA00022692"/>
    </source>
</evidence>
<comment type="similarity">
    <text evidence="2">Belongs to the GSP F family.</text>
</comment>
<name>A0ABV9I231_9FLAO</name>
<dbReference type="PANTHER" id="PTHR30012">
    <property type="entry name" value="GENERAL SECRETION PATHWAY PROTEIN"/>
    <property type="match status" value="1"/>
</dbReference>
<dbReference type="Pfam" id="PF00482">
    <property type="entry name" value="T2SSF"/>
    <property type="match status" value="2"/>
</dbReference>
<evidence type="ECO:0000256" key="2">
    <source>
        <dbReference type="ARBA" id="ARBA00005745"/>
    </source>
</evidence>
<evidence type="ECO:0000313" key="9">
    <source>
        <dbReference type="EMBL" id="MFC4636457.1"/>
    </source>
</evidence>
<evidence type="ECO:0000256" key="5">
    <source>
        <dbReference type="ARBA" id="ARBA00022989"/>
    </source>
</evidence>
<sequence length="377" mass="43415">MGLKINDLKKGKERKEEPSSLDSILKKEITLFGSSFGSKKKEQFYTELSVLLTSGIRLKDALFLIAESQKKKEDIEFFQKIGDRIVAGDDFSKILKEHKHFTTYEEHSVRIGEESGALERVSKSLAEFYRRKNEQRRNIVNALTYPVILLITALLAVTFMLRFVVPMFQDMFRQNDIDLPIITQSVIGVSNWLGSYGWLILASLLLFIIFQKQLNKRKWYRARKDVFLLKLPLIGSFIKTSNIARFTQAVSLLVSTKVSIVQSIHLAKEMIDFYPLETVLEKVEADIQQGKSLSESLKEHSFFDRKMIALVRVAEETNKTEYVFERLSEQYNQEVLQKSKTFSTILEPFIILVVGIMIGVILIAMYLPMFEIGSVLK</sequence>
<keyword evidence="4 7" id="KW-0812">Transmembrane</keyword>
<keyword evidence="3" id="KW-1003">Cell membrane</keyword>
<keyword evidence="5 7" id="KW-1133">Transmembrane helix</keyword>
<keyword evidence="10" id="KW-1185">Reference proteome</keyword>
<protein>
    <submittedName>
        <fullName evidence="9">Type II secretion system F family protein</fullName>
    </submittedName>
</protein>
<evidence type="ECO:0000256" key="6">
    <source>
        <dbReference type="ARBA" id="ARBA00023136"/>
    </source>
</evidence>
<feature type="domain" description="Type II secretion system protein GspF" evidence="8">
    <location>
        <begin position="44"/>
        <end position="166"/>
    </location>
</feature>